<feature type="transmembrane region" description="Helical" evidence="1">
    <location>
        <begin position="64"/>
        <end position="83"/>
    </location>
</feature>
<evidence type="ECO:0000256" key="1">
    <source>
        <dbReference type="SAM" id="Phobius"/>
    </source>
</evidence>
<dbReference type="EMBL" id="SLZU01000070">
    <property type="protein sequence ID" value="TCS46203.1"/>
    <property type="molecule type" value="Genomic_DNA"/>
</dbReference>
<proteinExistence type="predicted"/>
<keyword evidence="1" id="KW-1133">Transmembrane helix</keyword>
<gene>
    <name evidence="2" type="ORF">EDD52_1703</name>
</gene>
<keyword evidence="1" id="KW-0472">Membrane</keyword>
<evidence type="ECO:0000313" key="3">
    <source>
        <dbReference type="Proteomes" id="UP000295696"/>
    </source>
</evidence>
<protein>
    <submittedName>
        <fullName evidence="2">Uncharacterized protein</fullName>
    </submittedName>
</protein>
<feature type="transmembrane region" description="Helical" evidence="1">
    <location>
        <begin position="33"/>
        <end position="52"/>
    </location>
</feature>
<sequence length="143" mass="15679">MWGRDHKMILPAQTETSAWAAPNGNPLITMARAVGIVAVLWLVSSQGYYSLVAALGLESGYDEAPVLFTAYYLGWAALALWLFRPLTTEPLDHSTIAREVLVMPSPVLLAQCNRDTCSKETKPIRSDAIGFTWTACAQFVVAY</sequence>
<keyword evidence="1" id="KW-0812">Transmembrane</keyword>
<comment type="caution">
    <text evidence="2">The sequence shown here is derived from an EMBL/GenBank/DDBJ whole genome shotgun (WGS) entry which is preliminary data.</text>
</comment>
<reference evidence="2 3" key="1">
    <citation type="submission" date="2019-03" db="EMBL/GenBank/DDBJ databases">
        <title>Genomic Encyclopedia of Type Strains, Phase IV (KMG-IV): sequencing the most valuable type-strain genomes for metagenomic binning, comparative biology and taxonomic classification.</title>
        <authorList>
            <person name="Goeker M."/>
        </authorList>
    </citation>
    <scope>NUCLEOTIDE SEQUENCE [LARGE SCALE GENOMIC DNA]</scope>
    <source>
        <strain evidence="2 3">DSM 104836</strain>
    </source>
</reference>
<organism evidence="2 3">
    <name type="scientific">Primorskyibacter sedentarius</name>
    <dbReference type="NCBI Taxonomy" id="745311"/>
    <lineage>
        <taxon>Bacteria</taxon>
        <taxon>Pseudomonadati</taxon>
        <taxon>Pseudomonadota</taxon>
        <taxon>Alphaproteobacteria</taxon>
        <taxon>Rhodobacterales</taxon>
        <taxon>Roseobacteraceae</taxon>
        <taxon>Primorskyibacter</taxon>
    </lineage>
</organism>
<name>A0A4R3IJK8_9RHOB</name>
<accession>A0A4R3IJK8</accession>
<keyword evidence="3" id="KW-1185">Reference proteome</keyword>
<dbReference type="Proteomes" id="UP000295696">
    <property type="component" value="Unassembled WGS sequence"/>
</dbReference>
<dbReference type="AlphaFoldDB" id="A0A4R3IJK8"/>
<evidence type="ECO:0000313" key="2">
    <source>
        <dbReference type="EMBL" id="TCS46203.1"/>
    </source>
</evidence>